<dbReference type="GO" id="GO:0016052">
    <property type="term" value="P:carbohydrate catabolic process"/>
    <property type="evidence" value="ECO:0007669"/>
    <property type="project" value="UniProtKB-ARBA"/>
</dbReference>
<evidence type="ECO:0000313" key="10">
    <source>
        <dbReference type="EMBL" id="KQL54872.1"/>
    </source>
</evidence>
<evidence type="ECO:0000256" key="8">
    <source>
        <dbReference type="RuleBase" id="RU369061"/>
    </source>
</evidence>
<dbReference type="UniPathway" id="UPA00704">
    <property type="reaction ID" value="UER00715"/>
</dbReference>
<keyword evidence="4 8" id="KW-0418">Kinase</keyword>
<evidence type="ECO:0000256" key="1">
    <source>
        <dbReference type="ARBA" id="ARBA00005380"/>
    </source>
</evidence>
<evidence type="ECO:0000256" key="5">
    <source>
        <dbReference type="ARBA" id="ARBA00022840"/>
    </source>
</evidence>
<comment type="similarity">
    <text evidence="7">Belongs to the carbohydrate kinase PfkB family. LacC subfamily.</text>
</comment>
<dbReference type="GO" id="GO:0008662">
    <property type="term" value="F:1-phosphofructokinase activity"/>
    <property type="evidence" value="ECO:0007669"/>
    <property type="project" value="UniProtKB-UniRule"/>
</dbReference>
<evidence type="ECO:0000259" key="9">
    <source>
        <dbReference type="Pfam" id="PF00294"/>
    </source>
</evidence>
<keyword evidence="7" id="KW-0423">Lactose metabolism</keyword>
<keyword evidence="2 7" id="KW-0808">Transferase</keyword>
<dbReference type="CDD" id="cd01164">
    <property type="entry name" value="FruK_PfkB_like"/>
    <property type="match status" value="1"/>
</dbReference>
<dbReference type="InterPro" id="IPR017583">
    <property type="entry name" value="Tagatose/fructose_Pkinase"/>
</dbReference>
<proteinExistence type="inferred from homology"/>
<reference evidence="10 11" key="1">
    <citation type="submission" date="2015-09" db="EMBL/GenBank/DDBJ databases">
        <title>Genome sequencing project for genomic taxonomy and phylogenomics of Bacillus-like bacteria.</title>
        <authorList>
            <person name="Liu B."/>
            <person name="Wang J."/>
            <person name="Zhu Y."/>
            <person name="Liu G."/>
            <person name="Chen Q."/>
            <person name="Chen Z."/>
            <person name="Lan J."/>
            <person name="Che J."/>
            <person name="Ge C."/>
            <person name="Shi H."/>
            <person name="Pan Z."/>
            <person name="Liu X."/>
        </authorList>
    </citation>
    <scope>NUCLEOTIDE SEQUENCE [LARGE SCALE GENOMIC DNA]</scope>
    <source>
        <strain evidence="10 11">LMG 18435</strain>
    </source>
</reference>
<comment type="caution">
    <text evidence="10">The sequence shown here is derived from an EMBL/GenBank/DDBJ whole genome shotgun (WGS) entry which is preliminary data.</text>
</comment>
<evidence type="ECO:0000256" key="7">
    <source>
        <dbReference type="PIRNR" id="PIRNR000535"/>
    </source>
</evidence>
<organism evidence="10 11">
    <name type="scientific">Heyndrickxia shackletonii</name>
    <dbReference type="NCBI Taxonomy" id="157838"/>
    <lineage>
        <taxon>Bacteria</taxon>
        <taxon>Bacillati</taxon>
        <taxon>Bacillota</taxon>
        <taxon>Bacilli</taxon>
        <taxon>Bacillales</taxon>
        <taxon>Bacillaceae</taxon>
        <taxon>Heyndrickxia</taxon>
    </lineage>
</organism>
<dbReference type="GO" id="GO:2001059">
    <property type="term" value="P:D-tagatose 6-phosphate catabolic process"/>
    <property type="evidence" value="ECO:0007669"/>
    <property type="project" value="UniProtKB-UniPathway"/>
</dbReference>
<comment type="catalytic activity">
    <reaction evidence="7">
        <text>D-tagatofuranose 6-phosphate + ATP = D-tagatofuranose 1,6-bisphosphate + ADP + H(+)</text>
        <dbReference type="Rhea" id="RHEA:12420"/>
        <dbReference type="ChEBI" id="CHEBI:15378"/>
        <dbReference type="ChEBI" id="CHEBI:30616"/>
        <dbReference type="ChEBI" id="CHEBI:58694"/>
        <dbReference type="ChEBI" id="CHEBI:58695"/>
        <dbReference type="ChEBI" id="CHEBI:456216"/>
        <dbReference type="EC" id="2.7.1.144"/>
    </reaction>
</comment>
<dbReference type="EMBL" id="LJJC01000004">
    <property type="protein sequence ID" value="KQL54872.1"/>
    <property type="molecule type" value="Genomic_DNA"/>
</dbReference>
<dbReference type="OrthoDB" id="9801219at2"/>
<evidence type="ECO:0000256" key="3">
    <source>
        <dbReference type="ARBA" id="ARBA00022741"/>
    </source>
</evidence>
<comment type="catalytic activity">
    <reaction evidence="6 8">
        <text>beta-D-fructose 1-phosphate + ATP = beta-D-fructose 1,6-bisphosphate + ADP + H(+)</text>
        <dbReference type="Rhea" id="RHEA:14213"/>
        <dbReference type="ChEBI" id="CHEBI:15378"/>
        <dbReference type="ChEBI" id="CHEBI:30616"/>
        <dbReference type="ChEBI" id="CHEBI:32966"/>
        <dbReference type="ChEBI" id="CHEBI:138881"/>
        <dbReference type="ChEBI" id="CHEBI:456216"/>
        <dbReference type="EC" id="2.7.1.56"/>
    </reaction>
</comment>
<dbReference type="STRING" id="157838.AN964_16040"/>
<dbReference type="InterPro" id="IPR029056">
    <property type="entry name" value="Ribokinase-like"/>
</dbReference>
<dbReference type="FunFam" id="3.40.1190.20:FF:000001">
    <property type="entry name" value="Phosphofructokinase"/>
    <property type="match status" value="1"/>
</dbReference>
<dbReference type="Proteomes" id="UP000051888">
    <property type="component" value="Unassembled WGS sequence"/>
</dbReference>
<gene>
    <name evidence="10" type="ORF">AN964_16040</name>
</gene>
<dbReference type="Gene3D" id="3.40.1190.20">
    <property type="match status" value="1"/>
</dbReference>
<keyword evidence="11" id="KW-1185">Reference proteome</keyword>
<dbReference type="NCBIfam" id="TIGR03828">
    <property type="entry name" value="pfkB"/>
    <property type="match status" value="1"/>
</dbReference>
<dbReference type="PANTHER" id="PTHR46566">
    <property type="entry name" value="1-PHOSPHOFRUCTOKINASE-RELATED"/>
    <property type="match status" value="1"/>
</dbReference>
<dbReference type="GO" id="GO:0005829">
    <property type="term" value="C:cytosol"/>
    <property type="evidence" value="ECO:0007669"/>
    <property type="project" value="TreeGrafter"/>
</dbReference>
<feature type="domain" description="Carbohydrate kinase PfkB" evidence="9">
    <location>
        <begin position="15"/>
        <end position="288"/>
    </location>
</feature>
<dbReference type="InterPro" id="IPR002173">
    <property type="entry name" value="Carboh/pur_kinase_PfkB_CS"/>
</dbReference>
<accession>A0A0Q3TLL0</accession>
<keyword evidence="5 7" id="KW-0067">ATP-binding</keyword>
<evidence type="ECO:0000256" key="4">
    <source>
        <dbReference type="ARBA" id="ARBA00022777"/>
    </source>
</evidence>
<dbReference type="GO" id="GO:0009024">
    <property type="term" value="F:tagatose-6-phosphate kinase activity"/>
    <property type="evidence" value="ECO:0007669"/>
    <property type="project" value="UniProtKB-EC"/>
</dbReference>
<comment type="pathway">
    <text evidence="7">Carbohydrate metabolism; D-tagatose 6-phosphate degradation; D-glyceraldehyde 3-phosphate and glycerone phosphate from D-tagatose 6-phosphate: step 1/2.</text>
</comment>
<dbReference type="PATRIC" id="fig|157838.3.peg.3545"/>
<evidence type="ECO:0000313" key="11">
    <source>
        <dbReference type="Proteomes" id="UP000051888"/>
    </source>
</evidence>
<dbReference type="PANTHER" id="PTHR46566:SF1">
    <property type="entry name" value="1-PHOSPHOFRUCTOKINASE"/>
    <property type="match status" value="1"/>
</dbReference>
<sequence length="305" mass="33141">MIYTITLNPSLDYHVEVDHFESGRLNRTKYDYKVPGGKGINVSRVLKRLGVESKALGFIGGFTGAYIKEFLKKEQISMDFVEVDQDTRINIKLKSEEETEINGTGPNITKEQLEQLFAMIQTFTSKDIVVFSGSIPSSLPSTIYVDLIKKCKASGARFVADVSGTALESVLGEKPFLIKPNHHELGELFQTEIRTLQGAFTYGKKLVEKGVENIIVSMAEQGALFINKDLAIQANAPSGELKNSIGAGDSLVAGFLSAYSSGKSIEESFKIGVASGSATAFSSGLCSKEEVMNLLDQVNLQTMEG</sequence>
<name>A0A0Q3TLL0_9BACI</name>
<dbReference type="PIRSF" id="PIRSF000535">
    <property type="entry name" value="1PFK/6PFK/LacC"/>
    <property type="match status" value="1"/>
</dbReference>
<comment type="function">
    <text evidence="8">Catalyzes the ATP-dependent phosphorylation of fructose-l-phosphate to fructose-l,6-bisphosphate.</text>
</comment>
<dbReference type="InterPro" id="IPR022463">
    <property type="entry name" value="1-PFruKinase"/>
</dbReference>
<dbReference type="Pfam" id="PF00294">
    <property type="entry name" value="PfkB"/>
    <property type="match status" value="1"/>
</dbReference>
<evidence type="ECO:0000256" key="6">
    <source>
        <dbReference type="ARBA" id="ARBA00047745"/>
    </source>
</evidence>
<dbReference type="InterPro" id="IPR011611">
    <property type="entry name" value="PfkB_dom"/>
</dbReference>
<dbReference type="GO" id="GO:0005524">
    <property type="term" value="F:ATP binding"/>
    <property type="evidence" value="ECO:0007669"/>
    <property type="project" value="UniProtKB-UniRule"/>
</dbReference>
<dbReference type="SUPFAM" id="SSF53613">
    <property type="entry name" value="Ribokinase-like"/>
    <property type="match status" value="1"/>
</dbReference>
<dbReference type="GO" id="GO:0044281">
    <property type="term" value="P:small molecule metabolic process"/>
    <property type="evidence" value="ECO:0007669"/>
    <property type="project" value="UniProtKB-ARBA"/>
</dbReference>
<evidence type="ECO:0000256" key="2">
    <source>
        <dbReference type="ARBA" id="ARBA00022679"/>
    </source>
</evidence>
<comment type="similarity">
    <text evidence="1">Belongs to the carbohydrate kinase pfkB family.</text>
</comment>
<dbReference type="AlphaFoldDB" id="A0A0Q3TLL0"/>
<dbReference type="NCBIfam" id="TIGR03168">
    <property type="entry name" value="1-PFK"/>
    <property type="match status" value="1"/>
</dbReference>
<protein>
    <recommendedName>
        <fullName evidence="7">Tagatose-6-phosphate kinase</fullName>
        <ecNumber evidence="7">2.7.1.144</ecNumber>
    </recommendedName>
</protein>
<keyword evidence="3 7" id="KW-0547">Nucleotide-binding</keyword>
<dbReference type="PROSITE" id="PS00583">
    <property type="entry name" value="PFKB_KINASES_1"/>
    <property type="match status" value="1"/>
</dbReference>
<dbReference type="EC" id="2.7.1.144" evidence="7"/>
<dbReference type="GO" id="GO:0005988">
    <property type="term" value="P:lactose metabolic process"/>
    <property type="evidence" value="ECO:0007669"/>
    <property type="project" value="UniProtKB-KW"/>
</dbReference>
<dbReference type="RefSeq" id="WP_055740657.1">
    <property type="nucleotide sequence ID" value="NZ_JAAIWL010000010.1"/>
</dbReference>
<dbReference type="PROSITE" id="PS00584">
    <property type="entry name" value="PFKB_KINASES_2"/>
    <property type="match status" value="1"/>
</dbReference>